<gene>
    <name evidence="2" type="ordered locus">TUZN_2063</name>
</gene>
<dbReference type="GO" id="GO:0001731">
    <property type="term" value="P:formation of translation preinitiation complex"/>
    <property type="evidence" value="ECO:0007669"/>
    <property type="project" value="TreeGrafter"/>
</dbReference>
<reference evidence="2 3" key="1">
    <citation type="journal article" date="2011" name="J. Bacteriol.">
        <title>Complete genome sequence of the thermoacidophilic crenarchaeon Thermoproteus uzoniensis 768-20.</title>
        <authorList>
            <person name="Mardanov A.V."/>
            <person name="Gumerov V.M."/>
            <person name="Beletsky A.V."/>
            <person name="Prokofeva M.I."/>
            <person name="Bonch-Osmolovskaya E.A."/>
            <person name="Ravin N.V."/>
            <person name="Skryabin K.G."/>
        </authorList>
    </citation>
    <scope>NUCLEOTIDE SEQUENCE [LARGE SCALE GENOMIC DNA]</scope>
    <source>
        <strain evidence="2 3">768-20</strain>
    </source>
</reference>
<name>F2L596_THEU7</name>
<dbReference type="PANTHER" id="PTHR22798">
    <property type="entry name" value="MCT-1 PROTEIN"/>
    <property type="match status" value="1"/>
</dbReference>
<evidence type="ECO:0000313" key="2">
    <source>
        <dbReference type="EMBL" id="AEA13521.1"/>
    </source>
</evidence>
<dbReference type="InterPro" id="IPR036974">
    <property type="entry name" value="PUA_sf"/>
</dbReference>
<dbReference type="InterPro" id="IPR004521">
    <property type="entry name" value="Uncharacterised_CHP00451"/>
</dbReference>
<proteinExistence type="predicted"/>
<dbReference type="STRING" id="999630.TUZN_2063"/>
<accession>F2L596</accession>
<dbReference type="EMBL" id="CP002590">
    <property type="protein sequence ID" value="AEA13521.1"/>
    <property type="molecule type" value="Genomic_DNA"/>
</dbReference>
<dbReference type="PANTHER" id="PTHR22798:SF0">
    <property type="entry name" value="MALIGNANT T-CELL-AMPLIFIED SEQUENCE 1"/>
    <property type="match status" value="1"/>
</dbReference>
<dbReference type="GeneID" id="10361574"/>
<dbReference type="HOGENOM" id="CLU_090468_1_1_2"/>
<dbReference type="OrthoDB" id="27972at2157"/>
<dbReference type="InterPro" id="IPR002478">
    <property type="entry name" value="PUA"/>
</dbReference>
<sequence length="172" mass="18883">MRRVRLSNKEIKELVASLGRAGELIRDADAVEVVEIEGGRAIYVADSQPALLKTQIANIGEIFLPTLYLIHKTPLGQKALSLYPLVLVDAGAVKHILNGADVMRPGIRSIEGDFSKGDPVLVSDEKRRAIAVGVALYPRGELEAMDRGKVIYNAHYLGDKVWKLSLELAEKR</sequence>
<dbReference type="SMART" id="SM00359">
    <property type="entry name" value="PUA"/>
    <property type="match status" value="1"/>
</dbReference>
<dbReference type="InterPro" id="IPR015947">
    <property type="entry name" value="PUA-like_sf"/>
</dbReference>
<dbReference type="InterPro" id="IPR022430">
    <property type="entry name" value="CHP03684"/>
</dbReference>
<dbReference type="Pfam" id="PF01472">
    <property type="entry name" value="PUA"/>
    <property type="match status" value="1"/>
</dbReference>
<dbReference type="Gene3D" id="2.30.130.10">
    <property type="entry name" value="PUA domain"/>
    <property type="match status" value="1"/>
</dbReference>
<dbReference type="PROSITE" id="PS50890">
    <property type="entry name" value="PUA"/>
    <property type="match status" value="1"/>
</dbReference>
<dbReference type="Proteomes" id="UP000008138">
    <property type="component" value="Chromosome"/>
</dbReference>
<dbReference type="AlphaFoldDB" id="F2L596"/>
<dbReference type="Gene3D" id="3.10.450.120">
    <property type="entry name" value="Pre-PUA domain, domain 1"/>
    <property type="match status" value="1"/>
</dbReference>
<dbReference type="RefSeq" id="WP_013680856.1">
    <property type="nucleotide sequence ID" value="NC_015315.1"/>
</dbReference>
<dbReference type="SUPFAM" id="SSF88697">
    <property type="entry name" value="PUA domain-like"/>
    <property type="match status" value="1"/>
</dbReference>
<feature type="domain" description="PUA" evidence="1">
    <location>
        <begin position="84"/>
        <end position="158"/>
    </location>
</feature>
<organism evidence="2 3">
    <name type="scientific">Thermoproteus uzoniensis (strain 768-20)</name>
    <dbReference type="NCBI Taxonomy" id="999630"/>
    <lineage>
        <taxon>Archaea</taxon>
        <taxon>Thermoproteota</taxon>
        <taxon>Thermoprotei</taxon>
        <taxon>Thermoproteales</taxon>
        <taxon>Thermoproteaceae</taxon>
        <taxon>Thermoproteus</taxon>
    </lineage>
</organism>
<reference key="2">
    <citation type="submission" date="2011-03" db="EMBL/GenBank/DDBJ databases">
        <title>Complete genome sequence of the thermoacidophilic crenarchaeon Thermoproteus uzoniensis 768-20.</title>
        <authorList>
            <person name="Mardanov A.V."/>
            <person name="Gumerov V.M."/>
            <person name="Beletsky A.V."/>
            <person name="Prokofeva M.I."/>
            <person name="Bonch-Osmolovskaya E.A."/>
            <person name="Ravin N.V."/>
            <person name="Skryabin K.G."/>
        </authorList>
    </citation>
    <scope>NUCLEOTIDE SEQUENCE</scope>
    <source>
        <strain>768-20</strain>
    </source>
</reference>
<dbReference type="CDD" id="cd21154">
    <property type="entry name" value="PUA_MJ1432-like"/>
    <property type="match status" value="1"/>
</dbReference>
<keyword evidence="3" id="KW-1185">Reference proteome</keyword>
<dbReference type="Pfam" id="PF09183">
    <property type="entry name" value="DUF1947"/>
    <property type="match status" value="1"/>
</dbReference>
<dbReference type="NCBIfam" id="TIGR03684">
    <property type="entry name" value="arCOG00985"/>
    <property type="match status" value="1"/>
</dbReference>
<evidence type="ECO:0000313" key="3">
    <source>
        <dbReference type="Proteomes" id="UP000008138"/>
    </source>
</evidence>
<dbReference type="InterPro" id="IPR015266">
    <property type="entry name" value="DUF1947"/>
</dbReference>
<dbReference type="eggNOG" id="arCOG00985">
    <property type="taxonomic scope" value="Archaea"/>
</dbReference>
<dbReference type="GO" id="GO:0003723">
    <property type="term" value="F:RNA binding"/>
    <property type="evidence" value="ECO:0007669"/>
    <property type="project" value="InterPro"/>
</dbReference>
<evidence type="ECO:0000259" key="1">
    <source>
        <dbReference type="SMART" id="SM00359"/>
    </source>
</evidence>
<protein>
    <submittedName>
        <fullName evidence="2">PUA domain containing protein</fullName>
    </submittedName>
</protein>
<dbReference type="KEGG" id="tuz:TUZN_2063"/>
<dbReference type="NCBIfam" id="TIGR00451">
    <property type="entry name" value="unchar_dom_2"/>
    <property type="match status" value="1"/>
</dbReference>
<dbReference type="PIRSF" id="PIRSF005067">
    <property type="entry name" value="Tma_RNA-bind_prd"/>
    <property type="match status" value="1"/>
</dbReference>
<dbReference type="InterPro" id="IPR016437">
    <property type="entry name" value="MCT-1/Tma20"/>
</dbReference>